<evidence type="ECO:0000256" key="11">
    <source>
        <dbReference type="SAM" id="SignalP"/>
    </source>
</evidence>
<dbReference type="SMART" id="SM00179">
    <property type="entry name" value="EGF_CA"/>
    <property type="match status" value="45"/>
</dbReference>
<feature type="domain" description="TB" evidence="13">
    <location>
        <begin position="922"/>
        <end position="973"/>
    </location>
</feature>
<feature type="domain" description="EGF-like" evidence="12">
    <location>
        <begin position="1712"/>
        <end position="1750"/>
    </location>
</feature>
<keyword evidence="4 10" id="KW-0245">EGF-like domain</keyword>
<feature type="domain" description="EGF-like" evidence="12">
    <location>
        <begin position="875"/>
        <end position="917"/>
    </location>
</feature>
<organism evidence="14 15">
    <name type="scientific">Crassostrea virginica</name>
    <name type="common">Eastern oyster</name>
    <dbReference type="NCBI Taxonomy" id="6565"/>
    <lineage>
        <taxon>Eukaryota</taxon>
        <taxon>Metazoa</taxon>
        <taxon>Spiralia</taxon>
        <taxon>Lophotrochozoa</taxon>
        <taxon>Mollusca</taxon>
        <taxon>Bivalvia</taxon>
        <taxon>Autobranchia</taxon>
        <taxon>Pteriomorphia</taxon>
        <taxon>Ostreida</taxon>
        <taxon>Ostreoidea</taxon>
        <taxon>Ostreidae</taxon>
        <taxon>Crassostrea</taxon>
    </lineage>
</organism>
<feature type="domain" description="TB" evidence="13">
    <location>
        <begin position="164"/>
        <end position="205"/>
    </location>
</feature>
<dbReference type="RefSeq" id="XP_022331877.1">
    <property type="nucleotide sequence ID" value="XM_022476169.1"/>
</dbReference>
<feature type="domain" description="EGF-like" evidence="12">
    <location>
        <begin position="2122"/>
        <end position="2162"/>
    </location>
</feature>
<dbReference type="GeneID" id="111129706"/>
<feature type="domain" description="TB" evidence="13">
    <location>
        <begin position="1644"/>
        <end position="1704"/>
    </location>
</feature>
<dbReference type="InterPro" id="IPR018097">
    <property type="entry name" value="EGF_Ca-bd_CS"/>
</dbReference>
<dbReference type="InterPro" id="IPR036773">
    <property type="entry name" value="TB_dom_sf"/>
</dbReference>
<feature type="domain" description="EGF-like" evidence="12">
    <location>
        <begin position="1881"/>
        <end position="1922"/>
    </location>
</feature>
<dbReference type="Pfam" id="PF12661">
    <property type="entry name" value="hEGF"/>
    <property type="match status" value="2"/>
</dbReference>
<dbReference type="FunFam" id="2.10.25.10:FF:000010">
    <property type="entry name" value="Pro-epidermal growth factor"/>
    <property type="match status" value="1"/>
</dbReference>
<dbReference type="FunFam" id="2.10.25.10:FF:000240">
    <property type="entry name" value="Vitamin K-dependent protein S"/>
    <property type="match status" value="3"/>
</dbReference>
<dbReference type="PROSITE" id="PS01187">
    <property type="entry name" value="EGF_CA"/>
    <property type="match status" value="16"/>
</dbReference>
<feature type="domain" description="EGF-like" evidence="12">
    <location>
        <begin position="1965"/>
        <end position="2006"/>
    </location>
</feature>
<dbReference type="PROSITE" id="PS50026">
    <property type="entry name" value="EGF_3"/>
    <property type="match status" value="43"/>
</dbReference>
<evidence type="ECO:0000256" key="3">
    <source>
        <dbReference type="ARBA" id="ARBA00022530"/>
    </source>
</evidence>
<dbReference type="Pfam" id="PF12662">
    <property type="entry name" value="cEGF"/>
    <property type="match status" value="3"/>
</dbReference>
<feature type="domain" description="EGF-like" evidence="12">
    <location>
        <begin position="980"/>
        <end position="1021"/>
    </location>
</feature>
<dbReference type="InterPro" id="IPR017878">
    <property type="entry name" value="TB_dom"/>
</dbReference>
<keyword evidence="6" id="KW-0677">Repeat</keyword>
<feature type="domain" description="EGF-like" evidence="12">
    <location>
        <begin position="2351"/>
        <end position="2388"/>
    </location>
</feature>
<evidence type="ECO:0000256" key="10">
    <source>
        <dbReference type="PROSITE-ProRule" id="PRU00076"/>
    </source>
</evidence>
<dbReference type="InterPro" id="IPR013032">
    <property type="entry name" value="EGF-like_CS"/>
</dbReference>
<feature type="disulfide bond" evidence="10">
    <location>
        <begin position="130"/>
        <end position="140"/>
    </location>
</feature>
<feature type="domain" description="EGF-like" evidence="12">
    <location>
        <begin position="374"/>
        <end position="415"/>
    </location>
</feature>
<keyword evidence="9" id="KW-0325">Glycoprotein</keyword>
<dbReference type="OrthoDB" id="10045365at2759"/>
<feature type="domain" description="EGF-like" evidence="12">
    <location>
        <begin position="1106"/>
        <end position="1147"/>
    </location>
</feature>
<feature type="domain" description="EGF-like" evidence="12">
    <location>
        <begin position="1558"/>
        <end position="1597"/>
    </location>
</feature>
<evidence type="ECO:0000259" key="12">
    <source>
        <dbReference type="PROSITE" id="PS50026"/>
    </source>
</evidence>
<dbReference type="InterPro" id="IPR052080">
    <property type="entry name" value="vWF_C/EGF_Fibrillin"/>
</dbReference>
<evidence type="ECO:0000256" key="6">
    <source>
        <dbReference type="ARBA" id="ARBA00022737"/>
    </source>
</evidence>
<dbReference type="Gene3D" id="3.90.290.10">
    <property type="entry name" value="TGF-beta binding (TB) domain"/>
    <property type="match status" value="9"/>
</dbReference>
<dbReference type="FunFam" id="2.10.25.10:FF:000804">
    <property type="entry name" value="Fibrillin-1"/>
    <property type="match status" value="1"/>
</dbReference>
<dbReference type="FunFam" id="2.10.25.10:FF:000005">
    <property type="entry name" value="Fibrillin 2"/>
    <property type="match status" value="3"/>
</dbReference>
<feature type="disulfide bond" evidence="10">
    <location>
        <begin position="585"/>
        <end position="595"/>
    </location>
</feature>
<evidence type="ECO:0000259" key="13">
    <source>
        <dbReference type="PROSITE" id="PS51364"/>
    </source>
</evidence>
<keyword evidence="14" id="KW-1185">Reference proteome</keyword>
<feature type="domain" description="EGF-like" evidence="12">
    <location>
        <begin position="2163"/>
        <end position="2203"/>
    </location>
</feature>
<feature type="domain" description="EGF-like" evidence="12">
    <location>
        <begin position="1189"/>
        <end position="1230"/>
    </location>
</feature>
<accession>A0A8B8DUH0</accession>
<feature type="domain" description="EGF-like" evidence="12">
    <location>
        <begin position="2080"/>
        <end position="2121"/>
    </location>
</feature>
<feature type="domain" description="EGF-like" evidence="12">
    <location>
        <begin position="1598"/>
        <end position="1635"/>
    </location>
</feature>
<feature type="domain" description="EGF-like" evidence="12">
    <location>
        <begin position="1399"/>
        <end position="1436"/>
    </location>
</feature>
<dbReference type="SUPFAM" id="SSF57581">
    <property type="entry name" value="TB module/8-cys domain"/>
    <property type="match status" value="9"/>
</dbReference>
<feature type="domain" description="EGF-like" evidence="12">
    <location>
        <begin position="126"/>
        <end position="158"/>
    </location>
</feature>
<dbReference type="PANTHER" id="PTHR47333:SF5">
    <property type="entry name" value="FIBRILLIN-3"/>
    <property type="match status" value="1"/>
</dbReference>
<feature type="domain" description="EGF-like" evidence="12">
    <location>
        <begin position="2516"/>
        <end position="2550"/>
    </location>
</feature>
<dbReference type="Pfam" id="PF12947">
    <property type="entry name" value="EGF_3"/>
    <property type="match status" value="2"/>
</dbReference>
<comment type="caution">
    <text evidence="10">Lacks conserved residue(s) required for the propagation of feature annotation.</text>
</comment>
<dbReference type="InterPro" id="IPR049883">
    <property type="entry name" value="NOTCH1_EGF-like"/>
</dbReference>
<feature type="domain" description="EGF-like" evidence="12">
    <location>
        <begin position="1441"/>
        <end position="1481"/>
    </location>
</feature>
<feature type="domain" description="EGF-like" evidence="12">
    <location>
        <begin position="1923"/>
        <end position="1960"/>
    </location>
</feature>
<evidence type="ECO:0000256" key="5">
    <source>
        <dbReference type="ARBA" id="ARBA00022729"/>
    </source>
</evidence>
<protein>
    <submittedName>
        <fullName evidence="15">Fibrillin-1-like isoform X1</fullName>
    </submittedName>
</protein>
<dbReference type="PROSITE" id="PS00022">
    <property type="entry name" value="EGF_1"/>
    <property type="match status" value="1"/>
</dbReference>
<feature type="domain" description="TB" evidence="13">
    <location>
        <begin position="814"/>
        <end position="854"/>
    </location>
</feature>
<dbReference type="SUPFAM" id="SSF57184">
    <property type="entry name" value="Growth factor receptor domain"/>
    <property type="match status" value="12"/>
</dbReference>
<feature type="domain" description="EGF-like" evidence="12">
    <location>
        <begin position="2393"/>
        <end position="2433"/>
    </location>
</feature>
<dbReference type="InterPro" id="IPR001881">
    <property type="entry name" value="EGF-like_Ca-bd_dom"/>
</dbReference>
<feature type="domain" description="EGF-like" evidence="12">
    <location>
        <begin position="726"/>
        <end position="767"/>
    </location>
</feature>
<feature type="domain" description="TB" evidence="13">
    <location>
        <begin position="1486"/>
        <end position="1541"/>
    </location>
</feature>
<dbReference type="KEGG" id="cvn:111129706"/>
<proteinExistence type="predicted"/>
<dbReference type="FunFam" id="2.10.25.10:FF:000038">
    <property type="entry name" value="Fibrillin 2"/>
    <property type="match status" value="3"/>
</dbReference>
<dbReference type="InterPro" id="IPR024731">
    <property type="entry name" value="NELL2-like_EGF"/>
</dbReference>
<feature type="domain" description="EGF-like" evidence="12">
    <location>
        <begin position="1316"/>
        <end position="1356"/>
    </location>
</feature>
<evidence type="ECO:0000313" key="14">
    <source>
        <dbReference type="Proteomes" id="UP000694844"/>
    </source>
</evidence>
<keyword evidence="7" id="KW-0106">Calcium</keyword>
<feature type="domain" description="EGF-like" evidence="12">
    <location>
        <begin position="540"/>
        <end position="580"/>
    </location>
</feature>
<dbReference type="Pfam" id="PF14670">
    <property type="entry name" value="FXa_inhibition"/>
    <property type="match status" value="1"/>
</dbReference>
<feature type="chain" id="PRO_5034381638" evidence="11">
    <location>
        <begin position="32"/>
        <end position="2815"/>
    </location>
</feature>
<feature type="domain" description="EGF-like" evidence="12">
    <location>
        <begin position="1275"/>
        <end position="1315"/>
    </location>
</feature>
<dbReference type="FunFam" id="2.10.25.10:FF:000002">
    <property type="entry name" value="Latent-transforming growth factor beta-binding protein 3"/>
    <property type="match status" value="1"/>
</dbReference>
<feature type="domain" description="TB" evidence="13">
    <location>
        <begin position="625"/>
        <end position="679"/>
    </location>
</feature>
<feature type="domain" description="EGF-like" evidence="12">
    <location>
        <begin position="1755"/>
        <end position="1797"/>
    </location>
</feature>
<feature type="domain" description="EGF-like" evidence="12">
    <location>
        <begin position="498"/>
        <end position="539"/>
    </location>
</feature>
<keyword evidence="3" id="KW-0272">Extracellular matrix</keyword>
<dbReference type="SMART" id="SM00181">
    <property type="entry name" value="EGF"/>
    <property type="match status" value="47"/>
</dbReference>
<feature type="domain" description="EGF-like" evidence="12">
    <location>
        <begin position="768"/>
        <end position="809"/>
    </location>
</feature>
<feature type="domain" description="EGF-like" evidence="12">
    <location>
        <begin position="457"/>
        <end position="493"/>
    </location>
</feature>
<dbReference type="Gene3D" id="2.10.25.10">
    <property type="entry name" value="Laminin"/>
    <property type="match status" value="46"/>
</dbReference>
<dbReference type="PROSITE" id="PS51364">
    <property type="entry name" value="TB"/>
    <property type="match status" value="9"/>
</dbReference>
<dbReference type="InterPro" id="IPR009030">
    <property type="entry name" value="Growth_fac_rcpt_cys_sf"/>
</dbReference>
<dbReference type="Pfam" id="PF07645">
    <property type="entry name" value="EGF_CA"/>
    <property type="match status" value="34"/>
</dbReference>
<feature type="domain" description="EGF-like" evidence="12">
    <location>
        <begin position="1022"/>
        <end position="1063"/>
    </location>
</feature>
<feature type="domain" description="EGF-like" evidence="12">
    <location>
        <begin position="1064"/>
        <end position="1105"/>
    </location>
</feature>
<dbReference type="CDD" id="cd00054">
    <property type="entry name" value="EGF_CA"/>
    <property type="match status" value="24"/>
</dbReference>
<feature type="domain" description="TB" evidence="13">
    <location>
        <begin position="2011"/>
        <end position="2064"/>
    </location>
</feature>
<dbReference type="PANTHER" id="PTHR47333">
    <property type="entry name" value="VON WILLEBRAND FACTOR C AND EGF DOMAIN-CONTAINING PROTEIN"/>
    <property type="match status" value="1"/>
</dbReference>
<feature type="domain" description="EGF-like" evidence="12">
    <location>
        <begin position="1231"/>
        <end position="1267"/>
    </location>
</feature>
<dbReference type="PROSITE" id="PS01186">
    <property type="entry name" value="EGF_2"/>
    <property type="match status" value="27"/>
</dbReference>
<feature type="domain" description="TB" evidence="13">
    <location>
        <begin position="2288"/>
        <end position="2339"/>
    </location>
</feature>
<feature type="domain" description="EGF-like" evidence="12">
    <location>
        <begin position="416"/>
        <end position="456"/>
    </location>
</feature>
<dbReference type="PROSITE" id="PS00010">
    <property type="entry name" value="ASX_HYDROXYL"/>
    <property type="match status" value="41"/>
</dbReference>
<feature type="domain" description="EGF-like" evidence="12">
    <location>
        <begin position="268"/>
        <end position="309"/>
    </location>
</feature>
<evidence type="ECO:0000256" key="8">
    <source>
        <dbReference type="ARBA" id="ARBA00023157"/>
    </source>
</evidence>
<feature type="domain" description="EGF-like" evidence="12">
    <location>
        <begin position="581"/>
        <end position="620"/>
    </location>
</feature>
<evidence type="ECO:0000313" key="15">
    <source>
        <dbReference type="RefSeq" id="XP_022331877.1"/>
    </source>
</evidence>
<dbReference type="FunFam" id="2.10.25.10:FF:000096">
    <property type="entry name" value="Putative fibrillin 2"/>
    <property type="match status" value="3"/>
</dbReference>
<dbReference type="FunFam" id="2.10.25.10:FF:000003">
    <property type="entry name" value="fibrillin-1 isoform X1"/>
    <property type="match status" value="14"/>
</dbReference>
<feature type="domain" description="EGF-like" evidence="12">
    <location>
        <begin position="226"/>
        <end position="267"/>
    </location>
</feature>
<feature type="domain" description="EGF-like" evidence="12">
    <location>
        <begin position="2434"/>
        <end position="2472"/>
    </location>
</feature>
<feature type="domain" description="EGF-like" evidence="12">
    <location>
        <begin position="684"/>
        <end position="725"/>
    </location>
</feature>
<dbReference type="PIRSF" id="PIRSF036312">
    <property type="entry name" value="Fibrillin"/>
    <property type="match status" value="1"/>
</dbReference>
<evidence type="ECO:0000256" key="1">
    <source>
        <dbReference type="ARBA" id="ARBA00004498"/>
    </source>
</evidence>
<keyword evidence="8 10" id="KW-1015">Disulfide bond</keyword>
<comment type="subcellular location">
    <subcellularLocation>
        <location evidence="1">Secreted</location>
        <location evidence="1">Extracellular space</location>
        <location evidence="1">Extracellular matrix</location>
    </subcellularLocation>
</comment>
<dbReference type="SUPFAM" id="SSF57196">
    <property type="entry name" value="EGF/Laminin"/>
    <property type="match status" value="7"/>
</dbReference>
<sequence length="2815" mass="307790">MKLVMRSTLKYLSILQIVIILCFVEKHHVDGQSNPNDRRYWSYYQRDGHNRSPPDSGPSQPQVNFLRGPNTCGSSSRRYCCQGWTRMPGQYRCIIPICQHGCNGGNCIRPNLCLCSNGQPSSSCQTAIACNPQCKNGGRCIGNNRCACPYGYSGPSCENDYRVGPCFTQLSDNMCRGQLTGLVCTKNLCCATVGKAWGNPCEQCPVHPFPCRRGYIPNLQTNTCQDVNECVAIPGVCGGGTCVNSVGSYRCECKTGQRQNPITQDCEDIDECAENRDRCQNGQCTNTQGSYFCTCNQGYELTPDRSTCVEIQKKRCYRQVVNKRCSQPMVPLLSLADCCCDSGKGWGDQSNCQICPQPGDEAHSELCRKGGGFTRDKCRLFPNLCVNARCETTEYTYRCVCLPGYKPTTDKDRCTDIDECTEQQGVCTNGQCLNTPGSYRCRCNRGYTLSSGGQCIDVNECATNRMCPNGRCVNMAGSYKCECNPGFRPSSNLQVCYDINECTENGKLCTNGRCQNTEGSYHCICNQGFRLSPDRAYCLDYNECERTGMCTHGVCVNLNGGYRCVCNTGFTSSSDGRTCVDVNECLRKPCQNGICINNQGSYRCECQPGFQLQTDGQTCLDTRRGNCYLEYRQGRCSNALAMQISKSSCCCMDDDTPKGWGPRCELCPRKGDALYSQLCRGTTDVNECMLYPNICENGACENLQGTYRCVCDKGFTPNPNRKKCLDVNECERYPDYCDGGNCKNTIGSFHCTCPTGFRLNRDTTACEDINECLDNNPCVGGTCTNIPGSFRCDCLDPGTKLDTTGRICLDNRKGSCWLEINNGRCENNARALVTKSECCGSIGVAWGSPCEECPLAPQRQCPTGYATNDGKNCLDINECEMFANVCEGGGLCVNTQGSFRCNCPPGLILDATGRRCIDKRKGTCYLEYSRGSCQRPVEGSYSRATCCCSLGRAWGTDCTSCPNRDSDEFKQLCDSTKQPDINECLEFPNICKDGVCSNTVGSFSCRCNQGYTLDETGTTCLDINECQISFGICSNGSCVNTPGMFRCQCDEGFRPVMMDQMCMDIDECEELSSPCKGGSCLNLPGTFLCECPPGLMLSPDGQSCQDIDECGDTSSLCSNGVCENYLGGYQCRCLEGYSPNSQHTSCLDIDECATGNGGCQSLCFNKPGSFSCGCEPGYLLMPDQRSCQDTDECKEIKDICSGGVCSNLPGSHRCTCVGGLVPSADGKQCLDVNECAQNANICLQGTCHNTHGSYECICEPGYSVKPESRNPACTDDDECTSGEANCDRNAKCINTLGSYKCDCVPGYSGDGYTCRDSNECTRNNGGCSIDADCINLPGSYKCVCEEGFKGDGYTCGDVDECSVNPDLCRYGNCINLAGSYRCECDMGFTPTLDGKDCRDIDECSYFSNLCINGECENTLGMFRCRCNQGFKQDVSGGNCTDINECDNPDNCLYGTCVNVPGSYLCQCPPEKVLNPTGTACIDKRRGNCYLEVGRRGRCSNVIGSDVYRASCCCSFGQGWGEVPGMCEPCPLNGTAEYQLLCPGDPGLRPDEETGIPIDIDECQEIDGLCDGGECQNTFGSFFCVCPKGHRLLNYTCVDIDECIENGPLCGAGSCLNTKGSYRCVCPDGYVLMEGETDCMDMRKGNCYSTYYTTTGPGPHQYICENPLSRNLTRNQCCCTVIGKAWNSPCEPCPEANTEDYNKLCEVSAVVKDIDECTLFGDAICKNGRCINTKESFRCECNPGYKYDVDSHSCYDEDECRRSLPPCVPIAQCVNTPGSYRCECPAGYSLHQNGHSCQDINECTMFPGVCANGVCRNLEGRFRCLCNPGYRLTQSRDACIDIDECSAQPGTCNNGTCENTDGHYRCHCHPGFRLTINQDCEDINECLTEVGLCQNGRCVNTIGNFTCQCQSGYMISPDGRTCQDVDECTLFREICGNGECRNSEGSYECICHEGYELTRARDTCIDINECTSVRGICAGGQCRNLEGGYRCVCPPGLLLTADGQKCIDVRMGNCFNRFYNGQCVSPRLLNMTKADCCCTQGQAWGSRQQCAVCPTEDEAEFKTLCPDGYGRVVDPSGGIVDVNECAVNPNLCVNGICVNTDGSFRCECLAGYKLGADGRTCEDKNECDDSPGVCGNGTCRNVVGGFECFCSPGFEPGSDGTCKDIDECGGPQNNCAFRCVNLPGTFQCVCPKGFTLAPDNSHCQDVDECQTRANNCRYACKNLVGSFMCVCPEGFTGTGDNCRDVDECRDPRVCQPGRCVNLQGGYQCMCPPGYSQSLDRKHCYDQREGTCYQELLGGRCVASNFYRMTRQECCCSGAAAWGPSCNRCPTPGTRQFQELCPEGIGKTPDGKDINECLKFPGICGNGYCINTQGSYRCRCNRGYKTDITSTKCIDVDECREGTSSCEFDCVNTVGSYTCSCPRGYVLNRDGKTCRDLDECATMRHSCQQICTNTEGSYRCSCKTGYRMEANQCRDIDECREDVSLCTPGGQCHNTRDGYKCVCKRGYKLDSTGKKCIDINECENGRCDDRCENIPGSYKCMCPPGYKPVYGQCIDENECLTDDICGLASCYNVPGSYNCQCGPGTNFDPRLMTCLEANVCMNAPCLFGCTLSGPSFVCGCPPGYQTLGVGHCVAVSPDSGAGGSFPTGGNIPHVPGPDTGKLPQGEGCFECDIKNQDIPLSKRAKRAVHNLTTSAVGGISHRHHLSRKLQPEVVSEVLKFYIKRKDVYRKKRLITVLPSLIALKNNVKYHILHGNEKKIFVVHKKHGISSLQFRRKVRKSRVFKLTVEAKPIHKEEKVAGSKVILRRTLLHVEVHVL</sequence>
<evidence type="ECO:0000256" key="9">
    <source>
        <dbReference type="ARBA" id="ARBA00023180"/>
    </source>
</evidence>
<keyword evidence="5 11" id="KW-0732">Signal</keyword>
<dbReference type="GO" id="GO:0005509">
    <property type="term" value="F:calcium ion binding"/>
    <property type="evidence" value="ECO:0007669"/>
    <property type="project" value="InterPro"/>
</dbReference>
<feature type="domain" description="TB" evidence="13">
    <location>
        <begin position="314"/>
        <end position="367"/>
    </location>
</feature>
<evidence type="ECO:0000256" key="7">
    <source>
        <dbReference type="ARBA" id="ARBA00022837"/>
    </source>
</evidence>
<dbReference type="Proteomes" id="UP000694844">
    <property type="component" value="Chromosome 4"/>
</dbReference>
<dbReference type="InterPro" id="IPR000742">
    <property type="entry name" value="EGF"/>
</dbReference>
<evidence type="ECO:0000256" key="2">
    <source>
        <dbReference type="ARBA" id="ARBA00022525"/>
    </source>
</evidence>
<dbReference type="Pfam" id="PF00683">
    <property type="entry name" value="TB"/>
    <property type="match status" value="9"/>
</dbReference>
<dbReference type="FunFam" id="2.10.25.10:FF:000014">
    <property type="entry name" value="Latent-transforming growth factor beta-binding protein 3"/>
    <property type="match status" value="2"/>
</dbReference>
<name>A0A8B8DUH0_CRAVI</name>
<dbReference type="FunFam" id="2.10.25.10:FF:000017">
    <property type="entry name" value="latent-transforming growth factor beta-binding protein 4 isoform X1"/>
    <property type="match status" value="2"/>
</dbReference>
<feature type="signal peptide" evidence="11">
    <location>
        <begin position="1"/>
        <end position="31"/>
    </location>
</feature>
<dbReference type="GO" id="GO:0071944">
    <property type="term" value="C:cell periphery"/>
    <property type="evidence" value="ECO:0007669"/>
    <property type="project" value="UniProtKB-ARBA"/>
</dbReference>
<evidence type="ECO:0000256" key="4">
    <source>
        <dbReference type="ARBA" id="ARBA00022536"/>
    </source>
</evidence>
<gene>
    <name evidence="15" type="primary">LOC111129706</name>
</gene>
<feature type="domain" description="EGF-like" evidence="12">
    <location>
        <begin position="1840"/>
        <end position="1880"/>
    </location>
</feature>
<keyword evidence="2" id="KW-0964">Secreted</keyword>
<feature type="domain" description="EGF-like" evidence="12">
    <location>
        <begin position="2204"/>
        <end position="2242"/>
    </location>
</feature>
<dbReference type="InterPro" id="IPR026823">
    <property type="entry name" value="cEGF"/>
</dbReference>
<feature type="domain" description="EGF-like" evidence="12">
    <location>
        <begin position="1798"/>
        <end position="1835"/>
    </location>
</feature>
<feature type="disulfide bond" evidence="10">
    <location>
        <begin position="148"/>
        <end position="157"/>
    </location>
</feature>
<feature type="domain" description="EGF-like" evidence="12">
    <location>
        <begin position="1357"/>
        <end position="1398"/>
    </location>
</feature>
<feature type="domain" description="EGF-like" evidence="12">
    <location>
        <begin position="2473"/>
        <end position="2515"/>
    </location>
</feature>
<dbReference type="FunFam" id="2.10.25.10:FF:000119">
    <property type="entry name" value="vitamin K-dependent protein S"/>
    <property type="match status" value="2"/>
</dbReference>
<dbReference type="InterPro" id="IPR000152">
    <property type="entry name" value="EGF-type_Asp/Asn_hydroxyl_site"/>
</dbReference>
<reference evidence="15" key="1">
    <citation type="submission" date="2025-08" db="UniProtKB">
        <authorList>
            <consortium name="RefSeq"/>
        </authorList>
    </citation>
    <scope>IDENTIFICATION</scope>
    <source>
        <tissue evidence="15">Whole sample</tissue>
    </source>
</reference>
<feature type="domain" description="EGF-like" evidence="12">
    <location>
        <begin position="2243"/>
        <end position="2283"/>
    </location>
</feature>